<accession>A0ACB9MRX3</accession>
<keyword evidence="2" id="KW-1185">Reference proteome</keyword>
<organism evidence="1 2">
    <name type="scientific">Melastoma candidum</name>
    <dbReference type="NCBI Taxonomy" id="119954"/>
    <lineage>
        <taxon>Eukaryota</taxon>
        <taxon>Viridiplantae</taxon>
        <taxon>Streptophyta</taxon>
        <taxon>Embryophyta</taxon>
        <taxon>Tracheophyta</taxon>
        <taxon>Spermatophyta</taxon>
        <taxon>Magnoliopsida</taxon>
        <taxon>eudicotyledons</taxon>
        <taxon>Gunneridae</taxon>
        <taxon>Pentapetalae</taxon>
        <taxon>rosids</taxon>
        <taxon>malvids</taxon>
        <taxon>Myrtales</taxon>
        <taxon>Melastomataceae</taxon>
        <taxon>Melastomatoideae</taxon>
        <taxon>Melastomateae</taxon>
        <taxon>Melastoma</taxon>
    </lineage>
</organism>
<reference evidence="2" key="1">
    <citation type="journal article" date="2023" name="Front. Plant Sci.">
        <title>Chromosomal-level genome assembly of Melastoma candidum provides insights into trichome evolution.</title>
        <authorList>
            <person name="Zhong Y."/>
            <person name="Wu W."/>
            <person name="Sun C."/>
            <person name="Zou P."/>
            <person name="Liu Y."/>
            <person name="Dai S."/>
            <person name="Zhou R."/>
        </authorList>
    </citation>
    <scope>NUCLEOTIDE SEQUENCE [LARGE SCALE GENOMIC DNA]</scope>
</reference>
<protein>
    <submittedName>
        <fullName evidence="1">Uncharacterized protein</fullName>
    </submittedName>
</protein>
<evidence type="ECO:0000313" key="2">
    <source>
        <dbReference type="Proteomes" id="UP001057402"/>
    </source>
</evidence>
<dbReference type="EMBL" id="CM042888">
    <property type="protein sequence ID" value="KAI4326357.1"/>
    <property type="molecule type" value="Genomic_DNA"/>
</dbReference>
<dbReference type="Proteomes" id="UP001057402">
    <property type="component" value="Chromosome 9"/>
</dbReference>
<gene>
    <name evidence="1" type="ORF">MLD38_031680</name>
</gene>
<evidence type="ECO:0000313" key="1">
    <source>
        <dbReference type="EMBL" id="KAI4326357.1"/>
    </source>
</evidence>
<name>A0ACB9MRX3_9MYRT</name>
<comment type="caution">
    <text evidence="1">The sequence shown here is derived from an EMBL/GenBank/DDBJ whole genome shotgun (WGS) entry which is preliminary data.</text>
</comment>
<proteinExistence type="predicted"/>
<sequence>MGFKFTMTLSTALLAATAVFLAITAQPGDAVTFCGVDDDGQTVCKPSIMGPTPADPAPECCKVLTALSAEDLNCLCGYKSSPLLPALGIDPELVMGTVKKCGITPPEGC</sequence>